<protein>
    <submittedName>
        <fullName evidence="1">Folate-binding protein YgfZ</fullName>
    </submittedName>
</protein>
<dbReference type="PANTHER" id="PTHR22602">
    <property type="entry name" value="TRANSFERASE CAF17, MITOCHONDRIAL-RELATED"/>
    <property type="match status" value="1"/>
</dbReference>
<dbReference type="SUPFAM" id="SSF103025">
    <property type="entry name" value="Folate-binding domain"/>
    <property type="match status" value="1"/>
</dbReference>
<evidence type="ECO:0000313" key="1">
    <source>
        <dbReference type="EMBL" id="MBC3862247.1"/>
    </source>
</evidence>
<gene>
    <name evidence="1" type="ORF">H8K32_09080</name>
</gene>
<dbReference type="InterPro" id="IPR017703">
    <property type="entry name" value="YgfZ/GCV_T_CS"/>
</dbReference>
<dbReference type="Gene3D" id="2.40.30.160">
    <property type="match status" value="1"/>
</dbReference>
<keyword evidence="2" id="KW-1185">Reference proteome</keyword>
<dbReference type="AlphaFoldDB" id="A0A923HID4"/>
<dbReference type="NCBIfam" id="TIGR03317">
    <property type="entry name" value="ygfZ_signature"/>
    <property type="match status" value="1"/>
</dbReference>
<dbReference type="Gene3D" id="3.30.70.1630">
    <property type="match status" value="1"/>
</dbReference>
<organism evidence="1 2">
    <name type="scientific">Undibacterium jejuense</name>
    <dbReference type="NCBI Taxonomy" id="1344949"/>
    <lineage>
        <taxon>Bacteria</taxon>
        <taxon>Pseudomonadati</taxon>
        <taxon>Pseudomonadota</taxon>
        <taxon>Betaproteobacteria</taxon>
        <taxon>Burkholderiales</taxon>
        <taxon>Oxalobacteraceae</taxon>
        <taxon>Undibacterium</taxon>
    </lineage>
</organism>
<name>A0A923HID4_9BURK</name>
<dbReference type="Proteomes" id="UP000634011">
    <property type="component" value="Unassembled WGS sequence"/>
</dbReference>
<dbReference type="EMBL" id="JACOFV010000007">
    <property type="protein sequence ID" value="MBC3862247.1"/>
    <property type="molecule type" value="Genomic_DNA"/>
</dbReference>
<sequence length="345" mass="38094">MSQNFFTEQQIELINGKITGLTSIWNTPTFASGYITIVADSGLILSTGDDAASFLHNQLSNDVEHLNTEIVRRAAYCTAKGRMLASLLYWKTEDGITLQLPKELQPAIQKRLTMFILRAKAKLADVSDQSICFGIGGAQANASLHKYFPTLPALPNTKISNKFGTLIRFHNDGQNPRYEWICAIALASGIWLELKSLLQVTNTDDWYLAEIEAGVPHITARTQEKFVPQMINFELIGGVNFRKGCYPGQEIVARSQYLGKLKRRMALAEIASSELAEGTEVFNETDSEQSCGLVVNVASIDAHRSLALVEMTLADQEQGGIHYGTPDGPVVKLLPLPYEITDITR</sequence>
<dbReference type="InterPro" id="IPR045179">
    <property type="entry name" value="YgfZ/GcvT"/>
</dbReference>
<dbReference type="Gene3D" id="3.30.70.1400">
    <property type="entry name" value="Aminomethyltransferase beta-barrel domains"/>
    <property type="match status" value="1"/>
</dbReference>
<accession>A0A923HID4</accession>
<dbReference type="PANTHER" id="PTHR22602:SF0">
    <property type="entry name" value="TRANSFERASE CAF17, MITOCHONDRIAL-RELATED"/>
    <property type="match status" value="1"/>
</dbReference>
<reference evidence="1" key="1">
    <citation type="submission" date="2020-08" db="EMBL/GenBank/DDBJ databases">
        <title>Novel species isolated from subtropical streams in China.</title>
        <authorList>
            <person name="Lu H."/>
        </authorList>
    </citation>
    <scope>NUCLEOTIDE SEQUENCE</scope>
    <source>
        <strain evidence="1">KACC 12607</strain>
    </source>
</reference>
<proteinExistence type="predicted"/>
<comment type="caution">
    <text evidence="1">The sequence shown here is derived from an EMBL/GenBank/DDBJ whole genome shotgun (WGS) entry which is preliminary data.</text>
</comment>
<dbReference type="GO" id="GO:0016226">
    <property type="term" value="P:iron-sulfur cluster assembly"/>
    <property type="evidence" value="ECO:0007669"/>
    <property type="project" value="TreeGrafter"/>
</dbReference>
<dbReference type="RefSeq" id="WP_186912173.1">
    <property type="nucleotide sequence ID" value="NZ_JACOFV010000007.1"/>
</dbReference>
<evidence type="ECO:0000313" key="2">
    <source>
        <dbReference type="Proteomes" id="UP000634011"/>
    </source>
</evidence>